<dbReference type="GO" id="GO:0003677">
    <property type="term" value="F:DNA binding"/>
    <property type="evidence" value="ECO:0007669"/>
    <property type="project" value="UniProtKB-KW"/>
</dbReference>
<evidence type="ECO:0000256" key="8">
    <source>
        <dbReference type="ARBA" id="ARBA00023125"/>
    </source>
</evidence>
<evidence type="ECO:0000256" key="5">
    <source>
        <dbReference type="ARBA" id="ARBA00022853"/>
    </source>
</evidence>
<gene>
    <name evidence="13" type="ORF">BEMITA_LOCUS5924</name>
</gene>
<comment type="subcellular location">
    <subcellularLocation>
        <location evidence="1">Nucleus</location>
    </subcellularLocation>
</comment>
<keyword evidence="9" id="KW-0804">Transcription</keyword>
<dbReference type="PANTHER" id="PTHR16243:SF2">
    <property type="entry name" value="PROTEIN BANP"/>
    <property type="match status" value="1"/>
</dbReference>
<dbReference type="GO" id="GO:0006325">
    <property type="term" value="P:chromatin organization"/>
    <property type="evidence" value="ECO:0007669"/>
    <property type="project" value="UniProtKB-KW"/>
</dbReference>
<sequence length="416" mass="46170">MAATNTYVLKGDDATNSQFVNIVANISQAMQKMTTVFVQQMQVIENTLELLVTSGDDVRVKTNFSDSLKLPSLSSKDMHPCCDKVLSKLSILEGVVQKLCESFCTDVKTSEKSQSKSTKLNTPVVLLTDTNCRKPTTVQAQVSLDSSFQIITLNAEDDYPGGSWLGDEDIAEARVRVPISPGTLQQINTACQTPEKMAITLLDYLFTRETLAVSNLSGKGKHGKKQLDPLLIYAIRCHLIYKFRITEKDWCRIKQNMDSKCRTTWRKKLRGQPLGGRSKLPIQPSFSSTMVNCNSDSSCGNLSGKSEPEILMRIDSDTISLASPFIREDYEDVGTGLLRTVDGEYKVIRASREQLEKIQNAHSVLEVFEANDQGPLLSEEDTRMTLDDPSETTLVTDDDQEVSVLTVEGDLNIDCN</sequence>
<evidence type="ECO:0000256" key="6">
    <source>
        <dbReference type="ARBA" id="ARBA00023015"/>
    </source>
</evidence>
<comment type="similarity">
    <text evidence="2">Belongs to the BANP/SMAR1 family.</text>
</comment>
<name>A0A9P0F0L5_BEMTA</name>
<keyword evidence="4" id="KW-0678">Repressor</keyword>
<keyword evidence="5" id="KW-0156">Chromatin regulator</keyword>
<protein>
    <recommendedName>
        <fullName evidence="3">Protein BANP</fullName>
    </recommendedName>
</protein>
<proteinExistence type="inferred from homology"/>
<evidence type="ECO:0000256" key="9">
    <source>
        <dbReference type="ARBA" id="ARBA00023163"/>
    </source>
</evidence>
<keyword evidence="10" id="KW-0539">Nucleus</keyword>
<evidence type="ECO:0000256" key="1">
    <source>
        <dbReference type="ARBA" id="ARBA00004123"/>
    </source>
</evidence>
<dbReference type="SMART" id="SM01025">
    <property type="entry name" value="BEN"/>
    <property type="match status" value="1"/>
</dbReference>
<dbReference type="InterPro" id="IPR018379">
    <property type="entry name" value="BEN_domain"/>
</dbReference>
<evidence type="ECO:0000313" key="14">
    <source>
        <dbReference type="Proteomes" id="UP001152759"/>
    </source>
</evidence>
<evidence type="ECO:0000256" key="4">
    <source>
        <dbReference type="ARBA" id="ARBA00022491"/>
    </source>
</evidence>
<keyword evidence="8" id="KW-0238">DNA-binding</keyword>
<feature type="domain" description="BEN" evidence="12">
    <location>
        <begin position="172"/>
        <end position="268"/>
    </location>
</feature>
<evidence type="ECO:0000313" key="13">
    <source>
        <dbReference type="EMBL" id="CAH0386858.1"/>
    </source>
</evidence>
<dbReference type="Pfam" id="PF10523">
    <property type="entry name" value="BEN"/>
    <property type="match status" value="1"/>
</dbReference>
<keyword evidence="11" id="KW-0131">Cell cycle</keyword>
<keyword evidence="14" id="KW-1185">Reference proteome</keyword>
<dbReference type="GO" id="GO:0034504">
    <property type="term" value="P:protein localization to nucleus"/>
    <property type="evidence" value="ECO:0007669"/>
    <property type="project" value="TreeGrafter"/>
</dbReference>
<dbReference type="KEGG" id="btab:109043895"/>
<dbReference type="InterPro" id="IPR042343">
    <property type="entry name" value="BANP"/>
</dbReference>
<accession>A0A9P0F0L5</accession>
<evidence type="ECO:0000256" key="7">
    <source>
        <dbReference type="ARBA" id="ARBA00023054"/>
    </source>
</evidence>
<dbReference type="GO" id="GO:0042177">
    <property type="term" value="P:negative regulation of protein catabolic process"/>
    <property type="evidence" value="ECO:0007669"/>
    <property type="project" value="TreeGrafter"/>
</dbReference>
<dbReference type="EMBL" id="OU963864">
    <property type="protein sequence ID" value="CAH0386858.1"/>
    <property type="molecule type" value="Genomic_DNA"/>
</dbReference>
<evidence type="ECO:0000256" key="11">
    <source>
        <dbReference type="ARBA" id="ARBA00023306"/>
    </source>
</evidence>
<dbReference type="GO" id="GO:0005634">
    <property type="term" value="C:nucleus"/>
    <property type="evidence" value="ECO:0007669"/>
    <property type="project" value="UniProtKB-SubCell"/>
</dbReference>
<dbReference type="Gene3D" id="1.10.10.2590">
    <property type="entry name" value="BEN domain"/>
    <property type="match status" value="1"/>
</dbReference>
<keyword evidence="7" id="KW-0175">Coiled coil</keyword>
<organism evidence="13 14">
    <name type="scientific">Bemisia tabaci</name>
    <name type="common">Sweetpotato whitefly</name>
    <name type="synonym">Aleurodes tabaci</name>
    <dbReference type="NCBI Taxonomy" id="7038"/>
    <lineage>
        <taxon>Eukaryota</taxon>
        <taxon>Metazoa</taxon>
        <taxon>Ecdysozoa</taxon>
        <taxon>Arthropoda</taxon>
        <taxon>Hexapoda</taxon>
        <taxon>Insecta</taxon>
        <taxon>Pterygota</taxon>
        <taxon>Neoptera</taxon>
        <taxon>Paraneoptera</taxon>
        <taxon>Hemiptera</taxon>
        <taxon>Sternorrhyncha</taxon>
        <taxon>Aleyrodoidea</taxon>
        <taxon>Aleyrodidae</taxon>
        <taxon>Aleyrodinae</taxon>
        <taxon>Bemisia</taxon>
    </lineage>
</organism>
<evidence type="ECO:0000259" key="12">
    <source>
        <dbReference type="PROSITE" id="PS51457"/>
    </source>
</evidence>
<keyword evidence="6" id="KW-0805">Transcription regulation</keyword>
<dbReference type="PROSITE" id="PS51457">
    <property type="entry name" value="BEN"/>
    <property type="match status" value="1"/>
</dbReference>
<dbReference type="Proteomes" id="UP001152759">
    <property type="component" value="Chromosome 3"/>
</dbReference>
<evidence type="ECO:0000256" key="3">
    <source>
        <dbReference type="ARBA" id="ARBA00015794"/>
    </source>
</evidence>
<evidence type="ECO:0000256" key="2">
    <source>
        <dbReference type="ARBA" id="ARBA00009735"/>
    </source>
</evidence>
<dbReference type="PANTHER" id="PTHR16243">
    <property type="entry name" value="BTG3-ASSOCIATED NUCLEAR PROTEIN BANP"/>
    <property type="match status" value="1"/>
</dbReference>
<dbReference type="AlphaFoldDB" id="A0A9P0F0L5"/>
<reference evidence="13" key="1">
    <citation type="submission" date="2021-12" db="EMBL/GenBank/DDBJ databases">
        <authorList>
            <person name="King R."/>
        </authorList>
    </citation>
    <scope>NUCLEOTIDE SEQUENCE</scope>
</reference>
<evidence type="ECO:0000256" key="10">
    <source>
        <dbReference type="ARBA" id="ARBA00023242"/>
    </source>
</evidence>